<dbReference type="PANTHER" id="PTHR34115">
    <property type="entry name" value="PROTEIN, PUTATIVE-RELATED"/>
    <property type="match status" value="1"/>
</dbReference>
<sequence length="200" mass="22392">MSFRILSGFFVSISGHFAAAFLTAQCYISDQYPSPHSSELTTSAILTLQAFLQLKYQWIQDPSQSPFSTHPIAMRVAVATSALHYLACAAALSFPPLHRLAHHLIVSSGYAAVTALLSVFLPDSAALCVYVVFGLLSAAELLLWMRRKQARAGPGRKLIEEEDEAEVWVRSWRIRIRSFFINLYGDFGDFLGQRRRRLPV</sequence>
<organism evidence="3">
    <name type="scientific">Salvia splendens</name>
    <name type="common">Scarlet sage</name>
    <dbReference type="NCBI Taxonomy" id="180675"/>
    <lineage>
        <taxon>Eukaryota</taxon>
        <taxon>Viridiplantae</taxon>
        <taxon>Streptophyta</taxon>
        <taxon>Embryophyta</taxon>
        <taxon>Tracheophyta</taxon>
        <taxon>Spermatophyta</taxon>
        <taxon>Magnoliopsida</taxon>
        <taxon>eudicotyledons</taxon>
        <taxon>Gunneridae</taxon>
        <taxon>Pentapetalae</taxon>
        <taxon>asterids</taxon>
        <taxon>lamiids</taxon>
        <taxon>Lamiales</taxon>
        <taxon>Lamiaceae</taxon>
        <taxon>Nepetoideae</taxon>
        <taxon>Mentheae</taxon>
        <taxon>Salviinae</taxon>
        <taxon>Salvia</taxon>
        <taxon>Salvia subgen. Calosphace</taxon>
        <taxon>core Calosphace</taxon>
    </lineage>
</organism>
<keyword evidence="1" id="KW-0472">Membrane</keyword>
<keyword evidence="1" id="KW-1133">Transmembrane helix</keyword>
<accession>A0A8X8WI61</accession>
<dbReference type="PANTHER" id="PTHR34115:SF5">
    <property type="entry name" value="PROTEIN, PUTATIVE-RELATED"/>
    <property type="match status" value="1"/>
</dbReference>
<dbReference type="InterPro" id="IPR053258">
    <property type="entry name" value="Ca-permeable_cation_channel"/>
</dbReference>
<feature type="signal peptide" evidence="2">
    <location>
        <begin position="1"/>
        <end position="20"/>
    </location>
</feature>
<keyword evidence="2" id="KW-0732">Signal</keyword>
<evidence type="ECO:0000256" key="2">
    <source>
        <dbReference type="SAM" id="SignalP"/>
    </source>
</evidence>
<keyword evidence="4" id="KW-1185">Reference proteome</keyword>
<protein>
    <recommendedName>
        <fullName evidence="5">Transmembrane protein</fullName>
    </recommendedName>
</protein>
<keyword evidence="1" id="KW-0812">Transmembrane</keyword>
<feature type="chain" id="PRO_5036478049" description="Transmembrane protein" evidence="2">
    <location>
        <begin position="21"/>
        <end position="200"/>
    </location>
</feature>
<feature type="transmembrane region" description="Helical" evidence="1">
    <location>
        <begin position="104"/>
        <end position="121"/>
    </location>
</feature>
<gene>
    <name evidence="3" type="ORF">SASPL_145666</name>
</gene>
<name>A0A8X8WI61_SALSN</name>
<evidence type="ECO:0000313" key="4">
    <source>
        <dbReference type="Proteomes" id="UP000298416"/>
    </source>
</evidence>
<evidence type="ECO:0008006" key="5">
    <source>
        <dbReference type="Google" id="ProtNLM"/>
    </source>
</evidence>
<feature type="transmembrane region" description="Helical" evidence="1">
    <location>
        <begin position="72"/>
        <end position="92"/>
    </location>
</feature>
<comment type="caution">
    <text evidence="3">The sequence shown here is derived from an EMBL/GenBank/DDBJ whole genome shotgun (WGS) entry which is preliminary data.</text>
</comment>
<feature type="transmembrane region" description="Helical" evidence="1">
    <location>
        <begin position="127"/>
        <end position="145"/>
    </location>
</feature>
<proteinExistence type="predicted"/>
<dbReference type="AlphaFoldDB" id="A0A8X8WI61"/>
<dbReference type="Proteomes" id="UP000298416">
    <property type="component" value="Unassembled WGS sequence"/>
</dbReference>
<reference evidence="3" key="2">
    <citation type="submission" date="2020-08" db="EMBL/GenBank/DDBJ databases">
        <title>Plant Genome Project.</title>
        <authorList>
            <person name="Zhang R.-G."/>
        </authorList>
    </citation>
    <scope>NUCLEOTIDE SEQUENCE</scope>
    <source>
        <strain evidence="3">Huo1</strain>
        <tissue evidence="3">Leaf</tissue>
    </source>
</reference>
<dbReference type="EMBL" id="PNBA02000017">
    <property type="protein sequence ID" value="KAG6395075.1"/>
    <property type="molecule type" value="Genomic_DNA"/>
</dbReference>
<evidence type="ECO:0000313" key="3">
    <source>
        <dbReference type="EMBL" id="KAG6395075.1"/>
    </source>
</evidence>
<reference evidence="3" key="1">
    <citation type="submission" date="2018-01" db="EMBL/GenBank/DDBJ databases">
        <authorList>
            <person name="Mao J.F."/>
        </authorList>
    </citation>
    <scope>NUCLEOTIDE SEQUENCE</scope>
    <source>
        <strain evidence="3">Huo1</strain>
        <tissue evidence="3">Leaf</tissue>
    </source>
</reference>
<evidence type="ECO:0000256" key="1">
    <source>
        <dbReference type="SAM" id="Phobius"/>
    </source>
</evidence>